<dbReference type="PATRIC" id="fig|1163408.3.peg.2508"/>
<keyword evidence="2" id="KW-1185">Reference proteome</keyword>
<comment type="caution">
    <text evidence="1">The sequence shown here is derived from an EMBL/GenBank/DDBJ whole genome shotgun (WGS) entry which is preliminary data.</text>
</comment>
<dbReference type="STRING" id="1163408.UU9_12293"/>
<reference evidence="1 2" key="1">
    <citation type="journal article" date="2012" name="J. Bacteriol.">
        <title>Genome sequences for six rhodanobacter strains, isolated from soils and the terrestrial subsurface, with variable denitrification capabilities.</title>
        <authorList>
            <person name="Kostka J.E."/>
            <person name="Green S.J."/>
            <person name="Rishishwar L."/>
            <person name="Prakash O."/>
            <person name="Katz L.S."/>
            <person name="Marino-Ramirez L."/>
            <person name="Jordan I.K."/>
            <person name="Munk C."/>
            <person name="Ivanova N."/>
            <person name="Mikhailova N."/>
            <person name="Watson D.B."/>
            <person name="Brown S.D."/>
            <person name="Palumbo A.V."/>
            <person name="Brooks S.C."/>
        </authorList>
    </citation>
    <scope>NUCLEOTIDE SEQUENCE [LARGE SCALE GENOMIC DNA]</scope>
    <source>
        <strain evidence="2">Jip2T</strain>
    </source>
</reference>
<sequence>MNFEINGHEYSSRKLDTFKQLHLVRRAAPALGSIVKAQQQGAKTIVDYAGPMADAIAGLPEDDFDWVVHTCLGVVQRKQGSNWTAVDTNATLMFDDIELPELLQILGKVIMENLGRFFPQSVISDSQAPQAPQP</sequence>
<dbReference type="AlphaFoldDB" id="I4VMT7"/>
<evidence type="ECO:0008006" key="3">
    <source>
        <dbReference type="Google" id="ProtNLM"/>
    </source>
</evidence>
<dbReference type="InterPro" id="IPR049156">
    <property type="entry name" value="Phage_chap_TAC_15-like"/>
</dbReference>
<name>I4VMT7_9GAMM</name>
<dbReference type="Proteomes" id="UP000004210">
    <property type="component" value="Unassembled WGS sequence"/>
</dbReference>
<evidence type="ECO:0000313" key="1">
    <source>
        <dbReference type="EMBL" id="EIL88528.1"/>
    </source>
</evidence>
<gene>
    <name evidence="1" type="ORF">UU9_12293</name>
</gene>
<dbReference type="OrthoDB" id="9034327at2"/>
<accession>I4VMT7</accession>
<protein>
    <recommendedName>
        <fullName evidence="3">Bacteriophage protein</fullName>
    </recommendedName>
</protein>
<evidence type="ECO:0000313" key="2">
    <source>
        <dbReference type="Proteomes" id="UP000004210"/>
    </source>
</evidence>
<proteinExistence type="predicted"/>
<dbReference type="eggNOG" id="ENOG5032ZQZ">
    <property type="taxonomic scope" value="Bacteria"/>
</dbReference>
<dbReference type="Pfam" id="PF21822">
    <property type="entry name" value="Phage_TAC_15"/>
    <property type="match status" value="1"/>
</dbReference>
<dbReference type="EMBL" id="AJXU01000051">
    <property type="protein sequence ID" value="EIL88528.1"/>
    <property type="molecule type" value="Genomic_DNA"/>
</dbReference>
<organism evidence="1 2">
    <name type="scientific">Rhodanobacter fulvus Jip2</name>
    <dbReference type="NCBI Taxonomy" id="1163408"/>
    <lineage>
        <taxon>Bacteria</taxon>
        <taxon>Pseudomonadati</taxon>
        <taxon>Pseudomonadota</taxon>
        <taxon>Gammaproteobacteria</taxon>
        <taxon>Lysobacterales</taxon>
        <taxon>Rhodanobacteraceae</taxon>
        <taxon>Rhodanobacter</taxon>
    </lineage>
</organism>
<dbReference type="RefSeq" id="WP_007082088.1">
    <property type="nucleotide sequence ID" value="NZ_AJXU01000051.1"/>
</dbReference>